<dbReference type="GO" id="GO:0005829">
    <property type="term" value="C:cytosol"/>
    <property type="evidence" value="ECO:0007669"/>
    <property type="project" value="UniProtKB-ARBA"/>
</dbReference>
<keyword evidence="4" id="KW-1185">Reference proteome</keyword>
<protein>
    <submittedName>
        <fullName evidence="3">Cold shock domain-containing protein</fullName>
    </submittedName>
</protein>
<name>A0A506PGL3_9FLAO</name>
<dbReference type="InterPro" id="IPR011129">
    <property type="entry name" value="CSD"/>
</dbReference>
<dbReference type="Proteomes" id="UP000317332">
    <property type="component" value="Unassembled WGS sequence"/>
</dbReference>
<comment type="caution">
    <text evidence="3">The sequence shown here is derived from an EMBL/GenBank/DDBJ whole genome shotgun (WGS) entry which is preliminary data.</text>
</comment>
<dbReference type="PRINTS" id="PR00050">
    <property type="entry name" value="COLDSHOCK"/>
</dbReference>
<dbReference type="InterPro" id="IPR012340">
    <property type="entry name" value="NA-bd_OB-fold"/>
</dbReference>
<feature type="region of interest" description="Disordered" evidence="1">
    <location>
        <begin position="1"/>
        <end position="43"/>
    </location>
</feature>
<organism evidence="3 4">
    <name type="scientific">Paucihalobacter ruber</name>
    <dbReference type="NCBI Taxonomy" id="2567861"/>
    <lineage>
        <taxon>Bacteria</taxon>
        <taxon>Pseudomonadati</taxon>
        <taxon>Bacteroidota</taxon>
        <taxon>Flavobacteriia</taxon>
        <taxon>Flavobacteriales</taxon>
        <taxon>Flavobacteriaceae</taxon>
        <taxon>Paucihalobacter</taxon>
    </lineage>
</organism>
<dbReference type="RefSeq" id="WP_140991508.1">
    <property type="nucleotide sequence ID" value="NZ_VHIQ01000008.1"/>
</dbReference>
<dbReference type="Gene3D" id="2.40.50.140">
    <property type="entry name" value="Nucleic acid-binding proteins"/>
    <property type="match status" value="1"/>
</dbReference>
<evidence type="ECO:0000313" key="4">
    <source>
        <dbReference type="Proteomes" id="UP000317332"/>
    </source>
</evidence>
<dbReference type="EMBL" id="VHIQ01000008">
    <property type="protein sequence ID" value="TPV31480.1"/>
    <property type="molecule type" value="Genomic_DNA"/>
</dbReference>
<dbReference type="AlphaFoldDB" id="A0A506PGL3"/>
<evidence type="ECO:0000259" key="2">
    <source>
        <dbReference type="PROSITE" id="PS51857"/>
    </source>
</evidence>
<reference evidence="3 4" key="1">
    <citation type="submission" date="2019-06" db="EMBL/GenBank/DDBJ databases">
        <title>Flavobacteriaceae Paucihalobacterium erythroidium CWB-1, complete genome.</title>
        <authorList>
            <person name="Wu S."/>
        </authorList>
    </citation>
    <scope>NUCLEOTIDE SEQUENCE [LARGE SCALE GENOMIC DNA]</scope>
    <source>
        <strain evidence="3 4">CWB-1</strain>
    </source>
</reference>
<dbReference type="GO" id="GO:0003676">
    <property type="term" value="F:nucleic acid binding"/>
    <property type="evidence" value="ECO:0007669"/>
    <property type="project" value="InterPro"/>
</dbReference>
<evidence type="ECO:0000256" key="1">
    <source>
        <dbReference type="SAM" id="MobiDB-lite"/>
    </source>
</evidence>
<feature type="domain" description="CSD" evidence="2">
    <location>
        <begin position="90"/>
        <end position="151"/>
    </location>
</feature>
<dbReference type="SMART" id="SM00357">
    <property type="entry name" value="CSP"/>
    <property type="match status" value="1"/>
</dbReference>
<sequence>MAKSQQTFNKSEKEKKRLKKRDDKRKKMEARKQDREENGTIGIPIAYVGHDGQLSDTPPDPSLKVKIKAKNIEVGVPKQTKEDREALNPVRKGKVSYFDASKGYGFIIDDEDQEKYFTHVSAHIDTITDNDKVSFELEKGQKGLNAIKVQVIK</sequence>
<dbReference type="InterPro" id="IPR002059">
    <property type="entry name" value="CSP_DNA-bd"/>
</dbReference>
<dbReference type="PROSITE" id="PS51857">
    <property type="entry name" value="CSD_2"/>
    <property type="match status" value="1"/>
</dbReference>
<dbReference type="OrthoDB" id="1493235at2"/>
<accession>A0A506PGL3</accession>
<dbReference type="Pfam" id="PF00313">
    <property type="entry name" value="CSD"/>
    <property type="match status" value="1"/>
</dbReference>
<gene>
    <name evidence="3" type="ORF">FJ651_14910</name>
</gene>
<feature type="compositionally biased region" description="Basic residues" evidence="1">
    <location>
        <begin position="16"/>
        <end position="29"/>
    </location>
</feature>
<evidence type="ECO:0000313" key="3">
    <source>
        <dbReference type="EMBL" id="TPV31480.1"/>
    </source>
</evidence>
<proteinExistence type="predicted"/>
<dbReference type="SUPFAM" id="SSF50249">
    <property type="entry name" value="Nucleic acid-binding proteins"/>
    <property type="match status" value="1"/>
</dbReference>